<evidence type="ECO:0000256" key="1">
    <source>
        <dbReference type="ARBA" id="ARBA00022801"/>
    </source>
</evidence>
<dbReference type="Pfam" id="PF01546">
    <property type="entry name" value="Peptidase_M20"/>
    <property type="match status" value="1"/>
</dbReference>
<dbReference type="SUPFAM" id="SSF53187">
    <property type="entry name" value="Zn-dependent exopeptidases"/>
    <property type="match status" value="1"/>
</dbReference>
<dbReference type="PANTHER" id="PTHR11014">
    <property type="entry name" value="PEPTIDASE M20 FAMILY MEMBER"/>
    <property type="match status" value="1"/>
</dbReference>
<feature type="binding site" evidence="2">
    <location>
        <position position="183"/>
    </location>
    <ligand>
        <name>Mn(2+)</name>
        <dbReference type="ChEBI" id="CHEBI:29035"/>
        <label>2</label>
    </ligand>
</feature>
<feature type="binding site" evidence="2">
    <location>
        <position position="398"/>
    </location>
    <ligand>
        <name>Mn(2+)</name>
        <dbReference type="ChEBI" id="CHEBI:29035"/>
        <label>2</label>
    </ligand>
</feature>
<evidence type="ECO:0000256" key="2">
    <source>
        <dbReference type="PIRSR" id="PIRSR005962-1"/>
    </source>
</evidence>
<dbReference type="FunFam" id="3.30.70.360:FF:000001">
    <property type="entry name" value="N-acetyldiaminopimelate deacetylase"/>
    <property type="match status" value="1"/>
</dbReference>
<dbReference type="Gene3D" id="3.40.630.10">
    <property type="entry name" value="Zn peptidases"/>
    <property type="match status" value="1"/>
</dbReference>
<reference evidence="5 6" key="1">
    <citation type="submission" date="2018-07" db="EMBL/GenBank/DDBJ databases">
        <title>Halioglobus sp. genome submission.</title>
        <authorList>
            <person name="Ye M.-Q."/>
            <person name="Du Z.-J."/>
        </authorList>
    </citation>
    <scope>NUCLEOTIDE SEQUENCE [LARGE SCALE GENOMIC DNA]</scope>
    <source>
        <strain evidence="5 6">U0301</strain>
    </source>
</reference>
<feature type="signal peptide" evidence="3">
    <location>
        <begin position="1"/>
        <end position="18"/>
    </location>
</feature>
<dbReference type="GO" id="GO:0050118">
    <property type="term" value="F:N-acetyldiaminopimelate deacetylase activity"/>
    <property type="evidence" value="ECO:0007669"/>
    <property type="project" value="UniProtKB-ARBA"/>
</dbReference>
<feature type="binding site" evidence="2">
    <location>
        <position position="122"/>
    </location>
    <ligand>
        <name>Mn(2+)</name>
        <dbReference type="ChEBI" id="CHEBI:29035"/>
        <label>2</label>
    </ligand>
</feature>
<keyword evidence="1 5" id="KW-0378">Hydrolase</keyword>
<dbReference type="GO" id="GO:0046872">
    <property type="term" value="F:metal ion binding"/>
    <property type="evidence" value="ECO:0007669"/>
    <property type="project" value="UniProtKB-KW"/>
</dbReference>
<comment type="caution">
    <text evidence="5">The sequence shown here is derived from an EMBL/GenBank/DDBJ whole genome shotgun (WGS) entry which is preliminary data.</text>
</comment>
<dbReference type="AlphaFoldDB" id="A0A3L7DV41"/>
<dbReference type="InterPro" id="IPR036264">
    <property type="entry name" value="Bact_exopeptidase_dim_dom"/>
</dbReference>
<keyword evidence="2" id="KW-0464">Manganese</keyword>
<gene>
    <name evidence="5" type="ORF">DWB85_12560</name>
</gene>
<feature type="chain" id="PRO_5018043422" evidence="3">
    <location>
        <begin position="19"/>
        <end position="429"/>
    </location>
</feature>
<feature type="domain" description="Peptidase M20 dimerisation" evidence="4">
    <location>
        <begin position="203"/>
        <end position="296"/>
    </location>
</feature>
<sequence>MRLVIASLGLLTLTAQSAALTDAQLLAHYRHLHSHPELSLQEEQTARYLARELSSMGYAVSTGIGGHGLVAKLENGDGPTLMYRADMDGLPIPENTGLPFASEATGIIPSGDEVAVMHGCGHDVHMTVLLGVASQMMARRDEWQGTLLLVGQPAEELGAGALAMLEDGLYPRFGVPDANLALHVSATLPAGQFGYVSGYALANVDEVDISVYGRGGHGAYPHTTTDPVLMAAQIVLGLQTIVSRELSPLDSAVITVGSIHGGTKHNIISDEVKMQLTVRSYSDATRAMLLRRIEEISHGVARTAGMAEDRLPLVTVTDEYTPAVYNDPALVGTVAGLVRQALGESAMVELDPVMGGEDFSRYGRTEEQVPGNIVWLGTVSPANMAAAEAGQLTLPSLHSAKFAPDAEPTIAAGVSGMTAALLGLFKVRP</sequence>
<protein>
    <submittedName>
        <fullName evidence="5">Amidohydrolase</fullName>
    </submittedName>
</protein>
<dbReference type="InterPro" id="IPR017439">
    <property type="entry name" value="Amidohydrolase"/>
</dbReference>
<feature type="binding site" evidence="2">
    <location>
        <position position="120"/>
    </location>
    <ligand>
        <name>Mn(2+)</name>
        <dbReference type="ChEBI" id="CHEBI:29035"/>
        <label>2</label>
    </ligand>
</feature>
<dbReference type="InterPro" id="IPR011650">
    <property type="entry name" value="Peptidase_M20_dimer"/>
</dbReference>
<keyword evidence="6" id="KW-1185">Reference proteome</keyword>
<feature type="binding site" evidence="2">
    <location>
        <position position="156"/>
    </location>
    <ligand>
        <name>Mn(2+)</name>
        <dbReference type="ChEBI" id="CHEBI:29035"/>
        <label>2</label>
    </ligand>
</feature>
<keyword evidence="3" id="KW-0732">Signal</keyword>
<dbReference type="GO" id="GO:0019877">
    <property type="term" value="P:diaminopimelate biosynthetic process"/>
    <property type="evidence" value="ECO:0007669"/>
    <property type="project" value="UniProtKB-ARBA"/>
</dbReference>
<dbReference type="Gene3D" id="3.30.70.360">
    <property type="match status" value="1"/>
</dbReference>
<keyword evidence="2" id="KW-0479">Metal-binding</keyword>
<dbReference type="NCBIfam" id="TIGR01891">
    <property type="entry name" value="amidohydrolases"/>
    <property type="match status" value="1"/>
</dbReference>
<comment type="cofactor">
    <cofactor evidence="2">
        <name>Mn(2+)</name>
        <dbReference type="ChEBI" id="CHEBI:29035"/>
    </cofactor>
    <text evidence="2">The Mn(2+) ion enhances activity.</text>
</comment>
<evidence type="ECO:0000259" key="4">
    <source>
        <dbReference type="Pfam" id="PF07687"/>
    </source>
</evidence>
<dbReference type="SUPFAM" id="SSF55031">
    <property type="entry name" value="Bacterial exopeptidase dimerisation domain"/>
    <property type="match status" value="1"/>
</dbReference>
<dbReference type="EMBL" id="QRAN01000013">
    <property type="protein sequence ID" value="RLQ21438.1"/>
    <property type="molecule type" value="Genomic_DNA"/>
</dbReference>
<evidence type="ECO:0000256" key="3">
    <source>
        <dbReference type="SAM" id="SignalP"/>
    </source>
</evidence>
<dbReference type="PIRSF" id="PIRSF005962">
    <property type="entry name" value="Pept_M20D_amidohydro"/>
    <property type="match status" value="1"/>
</dbReference>
<accession>A0A3L7DV41</accession>
<name>A0A3L7DV41_9GAMM</name>
<dbReference type="PANTHER" id="PTHR11014:SF63">
    <property type="entry name" value="METALLOPEPTIDASE, PUTATIVE (AFU_ORTHOLOGUE AFUA_6G09600)-RELATED"/>
    <property type="match status" value="1"/>
</dbReference>
<dbReference type="Proteomes" id="UP000265509">
    <property type="component" value="Unassembled WGS sequence"/>
</dbReference>
<dbReference type="OrthoDB" id="9777385at2"/>
<dbReference type="InterPro" id="IPR002933">
    <property type="entry name" value="Peptidase_M20"/>
</dbReference>
<proteinExistence type="predicted"/>
<organism evidence="5 6">
    <name type="scientific">Seongchinamella sediminis</name>
    <dbReference type="NCBI Taxonomy" id="2283635"/>
    <lineage>
        <taxon>Bacteria</taxon>
        <taxon>Pseudomonadati</taxon>
        <taxon>Pseudomonadota</taxon>
        <taxon>Gammaproteobacteria</taxon>
        <taxon>Cellvibrionales</taxon>
        <taxon>Halieaceae</taxon>
        <taxon>Seongchinamella</taxon>
    </lineage>
</organism>
<evidence type="ECO:0000313" key="6">
    <source>
        <dbReference type="Proteomes" id="UP000265509"/>
    </source>
</evidence>
<dbReference type="Pfam" id="PF07687">
    <property type="entry name" value="M20_dimer"/>
    <property type="match status" value="1"/>
</dbReference>
<evidence type="ECO:0000313" key="5">
    <source>
        <dbReference type="EMBL" id="RLQ21438.1"/>
    </source>
</evidence>